<dbReference type="EMBL" id="UINC01087942">
    <property type="protein sequence ID" value="SVC37746.1"/>
    <property type="molecule type" value="Genomic_DNA"/>
</dbReference>
<proteinExistence type="predicted"/>
<organism evidence="1">
    <name type="scientific">marine metagenome</name>
    <dbReference type="NCBI Taxonomy" id="408172"/>
    <lineage>
        <taxon>unclassified sequences</taxon>
        <taxon>metagenomes</taxon>
        <taxon>ecological metagenomes</taxon>
    </lineage>
</organism>
<evidence type="ECO:0000313" key="1">
    <source>
        <dbReference type="EMBL" id="SVC37746.1"/>
    </source>
</evidence>
<accession>A0A382LMF3</accession>
<protein>
    <submittedName>
        <fullName evidence="1">Uncharacterized protein</fullName>
    </submittedName>
</protein>
<sequence>MARFAELDENNIVLQVIIVGNEITTIDDVEVEQRGIDFLNDLFPDSGTWVQTSMWTWDGKHHGEDGNEDGGTPLRGRHAGIGFTYDSSNDIFHAPKPYPSWTLNTTTAEWEAPSAYVLGYEWDEDTLAWVKPAPPFASWVTWNEELGRWEPPVAHPGEEGGAGVRSTPFLLWDEDTTAWVEVT</sequence>
<reference evidence="1" key="1">
    <citation type="submission" date="2018-05" db="EMBL/GenBank/DDBJ databases">
        <authorList>
            <person name="Lanie J.A."/>
            <person name="Ng W.-L."/>
            <person name="Kazmierczak K.M."/>
            <person name="Andrzejewski T.M."/>
            <person name="Davidsen T.M."/>
            <person name="Wayne K.J."/>
            <person name="Tettelin H."/>
            <person name="Glass J.I."/>
            <person name="Rusch D."/>
            <person name="Podicherti R."/>
            <person name="Tsui H.-C.T."/>
            <person name="Winkler M.E."/>
        </authorList>
    </citation>
    <scope>NUCLEOTIDE SEQUENCE</scope>
</reference>
<dbReference type="AlphaFoldDB" id="A0A382LMF3"/>
<gene>
    <name evidence="1" type="ORF">METZ01_LOCUS290600</name>
</gene>
<name>A0A382LMF3_9ZZZZ</name>